<keyword evidence="2" id="KW-1185">Reference proteome</keyword>
<gene>
    <name evidence="1" type="ORF">IPT68_17850</name>
</gene>
<sequence length="403" mass="43993">MAVLGMLTAAVPAAPATAPRPAPVPMEPGTPEAFALRWGDDRQTQARMLREAVNPNGARVMVGSMLDAANRNARTQNNTGCRNRATGSGGALRGVPFAALYCLNSQDTTDDDWTPQGISGTEDAQPGAGTVDRHKAIVFSWHEGRPGGSGMGTRLSFLDTATNRYIHALLVEPNEAGNDYDEVSVHAGGIVWYQNYIFVADNQRGIHVYDTTNLLQLARNPKASTSPQCPTGRQPGPNGRYCGRGYDYLLPEIGRWNNPNSSTTRYDSMSLERNPDDPSFAPVFITSEYRTSRVGQVVRWNNADMTSFRGTIHPFRAWMQPVRYVQGAFSRSCYYFNTGGGGSGNRDLVIANASGNRTPKSQIGGRGLQDLYWLRSVNQLWTLTEHAGEGNRVLYGVTRPACP</sequence>
<proteinExistence type="predicted"/>
<protein>
    <recommendedName>
        <fullName evidence="3">Secreted protein</fullName>
    </recommendedName>
</protein>
<reference evidence="1 2" key="1">
    <citation type="submission" date="2020-10" db="EMBL/GenBank/DDBJ databases">
        <title>Streptomyces chromofuscus complate genome analysis.</title>
        <authorList>
            <person name="Anwar N."/>
        </authorList>
    </citation>
    <scope>NUCLEOTIDE SEQUENCE [LARGE SCALE GENOMIC DNA]</scope>
    <source>
        <strain evidence="1 2">DSM 40273</strain>
    </source>
</reference>
<organism evidence="1 2">
    <name type="scientific">Streptomyces chromofuscus</name>
    <dbReference type="NCBI Taxonomy" id="42881"/>
    <lineage>
        <taxon>Bacteria</taxon>
        <taxon>Bacillati</taxon>
        <taxon>Actinomycetota</taxon>
        <taxon>Actinomycetes</taxon>
        <taxon>Kitasatosporales</taxon>
        <taxon>Streptomycetaceae</taxon>
        <taxon>Streptomyces</taxon>
    </lineage>
</organism>
<evidence type="ECO:0000313" key="1">
    <source>
        <dbReference type="EMBL" id="QOV41778.1"/>
    </source>
</evidence>
<evidence type="ECO:0008006" key="3">
    <source>
        <dbReference type="Google" id="ProtNLM"/>
    </source>
</evidence>
<accession>A0A7M2T1X1</accession>
<dbReference type="EMBL" id="CP063374">
    <property type="protein sequence ID" value="QOV41778.1"/>
    <property type="molecule type" value="Genomic_DNA"/>
</dbReference>
<dbReference type="KEGG" id="schf:IPT68_17850"/>
<dbReference type="RefSeq" id="WP_189696075.1">
    <property type="nucleotide sequence ID" value="NZ_BMTA01000001.1"/>
</dbReference>
<name>A0A7M2T1X1_STRCW</name>
<dbReference type="AlphaFoldDB" id="A0A7M2T1X1"/>
<dbReference type="Proteomes" id="UP000594008">
    <property type="component" value="Chromosome"/>
</dbReference>
<evidence type="ECO:0000313" key="2">
    <source>
        <dbReference type="Proteomes" id="UP000594008"/>
    </source>
</evidence>